<dbReference type="RefSeq" id="WP_313981768.1">
    <property type="nucleotide sequence ID" value="NZ_JASJOS010000008.1"/>
</dbReference>
<evidence type="ECO:0000256" key="1">
    <source>
        <dbReference type="SAM" id="MobiDB-lite"/>
    </source>
</evidence>
<gene>
    <name evidence="2" type="ORF">QNI16_18605</name>
</gene>
<sequence>MAKKKKKKNKNSLWKSIKPFAKNNKALLSILGAVGVGAALASVIGTEKVNQWIEQASDALNRQNTPLSNGHVSKAKPAMG</sequence>
<protein>
    <submittedName>
        <fullName evidence="2">Uncharacterized protein</fullName>
    </submittedName>
</protein>
<accession>A0AAE3U7K6</accession>
<organism evidence="2 3">
    <name type="scientific">Xanthocytophaga flava</name>
    <dbReference type="NCBI Taxonomy" id="3048013"/>
    <lineage>
        <taxon>Bacteria</taxon>
        <taxon>Pseudomonadati</taxon>
        <taxon>Bacteroidota</taxon>
        <taxon>Cytophagia</taxon>
        <taxon>Cytophagales</taxon>
        <taxon>Rhodocytophagaceae</taxon>
        <taxon>Xanthocytophaga</taxon>
    </lineage>
</organism>
<proteinExistence type="predicted"/>
<evidence type="ECO:0000313" key="3">
    <source>
        <dbReference type="Proteomes" id="UP001241110"/>
    </source>
</evidence>
<name>A0AAE3U7K6_9BACT</name>
<feature type="compositionally biased region" description="Polar residues" evidence="1">
    <location>
        <begin position="59"/>
        <end position="71"/>
    </location>
</feature>
<dbReference type="Proteomes" id="UP001241110">
    <property type="component" value="Unassembled WGS sequence"/>
</dbReference>
<comment type="caution">
    <text evidence="2">The sequence shown here is derived from an EMBL/GenBank/DDBJ whole genome shotgun (WGS) entry which is preliminary data.</text>
</comment>
<feature type="region of interest" description="Disordered" evidence="1">
    <location>
        <begin position="59"/>
        <end position="80"/>
    </location>
</feature>
<dbReference type="EMBL" id="JASJOS010000008">
    <property type="protein sequence ID" value="MDJ1482521.1"/>
    <property type="molecule type" value="Genomic_DNA"/>
</dbReference>
<evidence type="ECO:0000313" key="2">
    <source>
        <dbReference type="EMBL" id="MDJ1482521.1"/>
    </source>
</evidence>
<reference evidence="2" key="1">
    <citation type="submission" date="2023-05" db="EMBL/GenBank/DDBJ databases">
        <authorList>
            <person name="Zhang X."/>
        </authorList>
    </citation>
    <scope>NUCLEOTIDE SEQUENCE</scope>
    <source>
        <strain evidence="2">YF14B1</strain>
    </source>
</reference>
<dbReference type="AlphaFoldDB" id="A0AAE3U7K6"/>